<feature type="compositionally biased region" description="Basic residues" evidence="1">
    <location>
        <begin position="206"/>
        <end position="218"/>
    </location>
</feature>
<feature type="compositionally biased region" description="Low complexity" evidence="1">
    <location>
        <begin position="400"/>
        <end position="414"/>
    </location>
</feature>
<sequence length="875" mass="96190">MTSDNNSSKTLPRTTTEATNRDSPGSRPTQSSSTASNRPTGGHARTPSADHLMVPERLDTAPQRKRQESLDTLRRHAHTHSTAAHPPARTLPRPPSRNDSHPVSARKPSRELPRTPKSQSHTLPAPTETREERHSRMRKLSSREMLYPNPEAAKQAFQAERAAHPPPSHRRPPTPHTSARRTSISVRRVDSDRSIRSRVSFDSTRSRRSNKSNRSRRSQRTDDSGDSDDVTIGDNWEPDHGVNASVGPAGEAIEVIGLGRKTPRHRTFNTGMLKPALRSTSRVNSRANLREDGGVTPTLERSGKREKLLPSRPMSYVASLGDTFSRLAPSSQKRSRHTSHQPTPSSNAYQVESLLGASASVLSRSASRATEHSQTNNQAGIRSLFSSLSLGNGNGNRNDTTSSFNQSSSRFGSTQDLHQSHLAAPSRSSRRQDILPADDLYSYLKLAEVGSWDRWPIPPAQIQGRRGIWGGRRTLSFDEMGWEWHRRLRAAEEARMAGRMLGSWECAGRSWEKSILNFQQENVPSHPIDPGNRWGTQIFALPAEGFDTLEFYDEALPHAEDLGLLSWITGTLLQTAVSTLHMLRYSSQTFTFHLIPSPRPPHLPHSSSSLSYDSPDGSHGPRPHYLWEGFGTMVLVNKNNDVDRAMVLEIRPPSVVDSSVVKEFARGKGGEGWWAFYGETCVGDVGQANLLQAQVYDSCIQNQVFFFAVTNLKYWVFGQFGYDYPSPYPQPGAAGTHANAGPTPVYPISTPNGTQTVFPVNMAMGSSHMMQPEYDNYGLPSYNDLSMSSPVGSSMSPAPYAQPSNGMTPLGMNYGGWVAPSSTMGGSSVRAFSPTPQHGHAHAPTPVPGPGHGGMPYNFGTSWYGGGMFSWPGMR</sequence>
<dbReference type="OrthoDB" id="2563678at2759"/>
<evidence type="ECO:0000313" key="3">
    <source>
        <dbReference type="Proteomes" id="UP000092666"/>
    </source>
</evidence>
<keyword evidence="3" id="KW-1185">Reference proteome</keyword>
<feature type="region of interest" description="Disordered" evidence="1">
    <location>
        <begin position="390"/>
        <end position="430"/>
    </location>
</feature>
<reference evidence="3" key="2">
    <citation type="submission" date="2013-12" db="EMBL/GenBank/DDBJ databases">
        <title>Evolution of pathogenesis and genome organization in the Tremellales.</title>
        <authorList>
            <person name="Cuomo C."/>
            <person name="Litvintseva A."/>
            <person name="Heitman J."/>
            <person name="Chen Y."/>
            <person name="Sun S."/>
            <person name="Springer D."/>
            <person name="Dromer F."/>
            <person name="Young S."/>
            <person name="Zeng Q."/>
            <person name="Chapman S."/>
            <person name="Gujja S."/>
            <person name="Saif S."/>
            <person name="Birren B."/>
        </authorList>
    </citation>
    <scope>NUCLEOTIDE SEQUENCE [LARGE SCALE GENOMIC DNA]</scope>
    <source>
        <strain evidence="3">BCC8398</strain>
    </source>
</reference>
<feature type="region of interest" description="Disordered" evidence="1">
    <location>
        <begin position="327"/>
        <end position="347"/>
    </location>
</feature>
<evidence type="ECO:0000256" key="1">
    <source>
        <dbReference type="SAM" id="MobiDB-lite"/>
    </source>
</evidence>
<accession>A0A1B9H4C2</accession>
<dbReference type="Proteomes" id="UP000092666">
    <property type="component" value="Unassembled WGS sequence"/>
</dbReference>
<name>A0A1B9H4C2_9TREE</name>
<proteinExistence type="predicted"/>
<dbReference type="EMBL" id="KI669492">
    <property type="protein sequence ID" value="OCF38116.1"/>
    <property type="molecule type" value="Genomic_DNA"/>
</dbReference>
<feature type="region of interest" description="Disordered" evidence="1">
    <location>
        <begin position="1"/>
        <end position="247"/>
    </location>
</feature>
<feature type="compositionally biased region" description="Low complexity" evidence="1">
    <location>
        <begin position="176"/>
        <end position="186"/>
    </location>
</feature>
<reference evidence="2 3" key="1">
    <citation type="submission" date="2013-07" db="EMBL/GenBank/DDBJ databases">
        <title>The Genome Sequence of Cryptococcus heveanensis BCC8398.</title>
        <authorList>
            <consortium name="The Broad Institute Genome Sequencing Platform"/>
            <person name="Cuomo C."/>
            <person name="Litvintseva A."/>
            <person name="Chen Y."/>
            <person name="Heitman J."/>
            <person name="Sun S."/>
            <person name="Springer D."/>
            <person name="Dromer F."/>
            <person name="Young S.K."/>
            <person name="Zeng Q."/>
            <person name="Gargeya S."/>
            <person name="Fitzgerald M."/>
            <person name="Abouelleil A."/>
            <person name="Alvarado L."/>
            <person name="Berlin A.M."/>
            <person name="Chapman S.B."/>
            <person name="Dewar J."/>
            <person name="Goldberg J."/>
            <person name="Griggs A."/>
            <person name="Gujja S."/>
            <person name="Hansen M."/>
            <person name="Howarth C."/>
            <person name="Imamovic A."/>
            <person name="Larimer J."/>
            <person name="McCowan C."/>
            <person name="Murphy C."/>
            <person name="Pearson M."/>
            <person name="Priest M."/>
            <person name="Roberts A."/>
            <person name="Saif S."/>
            <person name="Shea T."/>
            <person name="Sykes S."/>
            <person name="Wortman J."/>
            <person name="Nusbaum C."/>
            <person name="Birren B."/>
        </authorList>
    </citation>
    <scope>NUCLEOTIDE SEQUENCE [LARGE SCALE GENOMIC DNA]</scope>
    <source>
        <strain evidence="2 3">BCC8398</strain>
    </source>
</reference>
<feature type="compositionally biased region" description="Polar residues" evidence="1">
    <location>
        <begin position="1"/>
        <end position="39"/>
    </location>
</feature>
<feature type="compositionally biased region" description="Low complexity" evidence="1">
    <location>
        <begin position="151"/>
        <end position="160"/>
    </location>
</feature>
<evidence type="ECO:0000313" key="2">
    <source>
        <dbReference type="EMBL" id="OCF38116.1"/>
    </source>
</evidence>
<organism evidence="2 3">
    <name type="scientific">Kwoniella heveanensis BCC8398</name>
    <dbReference type="NCBI Taxonomy" id="1296120"/>
    <lineage>
        <taxon>Eukaryota</taxon>
        <taxon>Fungi</taxon>
        <taxon>Dikarya</taxon>
        <taxon>Basidiomycota</taxon>
        <taxon>Agaricomycotina</taxon>
        <taxon>Tremellomycetes</taxon>
        <taxon>Tremellales</taxon>
        <taxon>Cryptococcaceae</taxon>
        <taxon>Kwoniella</taxon>
    </lineage>
</organism>
<feature type="region of interest" description="Disordered" evidence="1">
    <location>
        <begin position="276"/>
        <end position="313"/>
    </location>
</feature>
<gene>
    <name evidence="2" type="ORF">I316_00340</name>
</gene>
<feature type="compositionally biased region" description="Polar residues" evidence="1">
    <location>
        <begin position="278"/>
        <end position="287"/>
    </location>
</feature>
<feature type="compositionally biased region" description="Low complexity" evidence="1">
    <location>
        <begin position="80"/>
        <end position="90"/>
    </location>
</feature>
<protein>
    <submittedName>
        <fullName evidence="2">Uncharacterized protein</fullName>
    </submittedName>
</protein>
<feature type="compositionally biased region" description="Basic and acidic residues" evidence="1">
    <location>
        <begin position="65"/>
        <end position="74"/>
    </location>
</feature>
<dbReference type="AlphaFoldDB" id="A0A1B9H4C2"/>